<evidence type="ECO:0000313" key="4">
    <source>
        <dbReference type="Proteomes" id="UP000625711"/>
    </source>
</evidence>
<name>A0A834IVA2_RHYFE</name>
<feature type="compositionally biased region" description="Low complexity" evidence="1">
    <location>
        <begin position="78"/>
        <end position="126"/>
    </location>
</feature>
<feature type="compositionally biased region" description="Polar residues" evidence="1">
    <location>
        <begin position="148"/>
        <end position="166"/>
    </location>
</feature>
<reference evidence="3" key="1">
    <citation type="submission" date="2020-08" db="EMBL/GenBank/DDBJ databases">
        <title>Genome sequencing and assembly of the red palm weevil Rhynchophorus ferrugineus.</title>
        <authorList>
            <person name="Dias G.B."/>
            <person name="Bergman C.M."/>
            <person name="Manee M."/>
        </authorList>
    </citation>
    <scope>NUCLEOTIDE SEQUENCE</scope>
    <source>
        <strain evidence="3">AA-2017</strain>
        <tissue evidence="3">Whole larva</tissue>
    </source>
</reference>
<keyword evidence="2" id="KW-0732">Signal</keyword>
<dbReference type="EMBL" id="JAACXV010000046">
    <property type="protein sequence ID" value="KAF7285738.1"/>
    <property type="molecule type" value="Genomic_DNA"/>
</dbReference>
<protein>
    <submittedName>
        <fullName evidence="3">Uncharacterized protein</fullName>
    </submittedName>
</protein>
<evidence type="ECO:0000313" key="3">
    <source>
        <dbReference type="EMBL" id="KAF7285738.1"/>
    </source>
</evidence>
<comment type="caution">
    <text evidence="3">The sequence shown here is derived from an EMBL/GenBank/DDBJ whole genome shotgun (WGS) entry which is preliminary data.</text>
</comment>
<keyword evidence="4" id="KW-1185">Reference proteome</keyword>
<feature type="region of interest" description="Disordered" evidence="1">
    <location>
        <begin position="77"/>
        <end position="167"/>
    </location>
</feature>
<dbReference type="AlphaFoldDB" id="A0A834IVA2"/>
<accession>A0A834IVA2</accession>
<sequence>MLRFFVLYVFVVGLVHGAPHRSKHKSSDRPQIIYDQKQTGEFNLQVHLKDFQIIAILGDDLLDGDYDYAYDDSDFTIKPAGSSSTTTPKPSATLTTTTTTTTPAPSSTTEKPFTTTSSPEISSTTEVKNQKLSIKGILTPNDVESEELTNLSPSSSTSEAPLTGESTPGKIKVQILGSPSAAMGELSPPAGIVPGEDIQSDFGEDILHGEIASFRRCSAGFSRDKKGRCRRVRKPSNSHLLEKLTSSLASKLKLPSSDDHIVP</sequence>
<feature type="chain" id="PRO_5032356849" evidence="2">
    <location>
        <begin position="18"/>
        <end position="263"/>
    </location>
</feature>
<evidence type="ECO:0000256" key="2">
    <source>
        <dbReference type="SAM" id="SignalP"/>
    </source>
</evidence>
<dbReference type="OrthoDB" id="6700395at2759"/>
<gene>
    <name evidence="3" type="ORF">GWI33_010157</name>
</gene>
<proteinExistence type="predicted"/>
<dbReference type="Proteomes" id="UP000625711">
    <property type="component" value="Unassembled WGS sequence"/>
</dbReference>
<evidence type="ECO:0000256" key="1">
    <source>
        <dbReference type="SAM" id="MobiDB-lite"/>
    </source>
</evidence>
<organism evidence="3 4">
    <name type="scientific">Rhynchophorus ferrugineus</name>
    <name type="common">Red palm weevil</name>
    <name type="synonym">Curculio ferrugineus</name>
    <dbReference type="NCBI Taxonomy" id="354439"/>
    <lineage>
        <taxon>Eukaryota</taxon>
        <taxon>Metazoa</taxon>
        <taxon>Ecdysozoa</taxon>
        <taxon>Arthropoda</taxon>
        <taxon>Hexapoda</taxon>
        <taxon>Insecta</taxon>
        <taxon>Pterygota</taxon>
        <taxon>Neoptera</taxon>
        <taxon>Endopterygota</taxon>
        <taxon>Coleoptera</taxon>
        <taxon>Polyphaga</taxon>
        <taxon>Cucujiformia</taxon>
        <taxon>Curculionidae</taxon>
        <taxon>Dryophthorinae</taxon>
        <taxon>Rhynchophorus</taxon>
    </lineage>
</organism>
<feature type="signal peptide" evidence="2">
    <location>
        <begin position="1"/>
        <end position="17"/>
    </location>
</feature>